<organism evidence="3 4">
    <name type="scientific">Strongylus vulgaris</name>
    <name type="common">Blood worm</name>
    <dbReference type="NCBI Taxonomy" id="40348"/>
    <lineage>
        <taxon>Eukaryota</taxon>
        <taxon>Metazoa</taxon>
        <taxon>Ecdysozoa</taxon>
        <taxon>Nematoda</taxon>
        <taxon>Chromadorea</taxon>
        <taxon>Rhabditida</taxon>
        <taxon>Rhabditina</taxon>
        <taxon>Rhabditomorpha</taxon>
        <taxon>Strongyloidea</taxon>
        <taxon>Strongylidae</taxon>
        <taxon>Strongylus</taxon>
    </lineage>
</organism>
<keyword evidence="4" id="KW-1185">Reference proteome</keyword>
<sequence length="74" mass="7345">MKNVVALITLMCIAFSFPQTEALSTTSTARPHADPADRPSMPPTGDGHGVSGTPPPGPPPPGVSGMPSGIAGPL</sequence>
<evidence type="ECO:0000313" key="3">
    <source>
        <dbReference type="EMBL" id="VDM85569.1"/>
    </source>
</evidence>
<evidence type="ECO:0000256" key="2">
    <source>
        <dbReference type="SAM" id="SignalP"/>
    </source>
</evidence>
<feature type="compositionally biased region" description="Low complexity" evidence="1">
    <location>
        <begin position="63"/>
        <end position="74"/>
    </location>
</feature>
<evidence type="ECO:0000313" key="4">
    <source>
        <dbReference type="Proteomes" id="UP000270094"/>
    </source>
</evidence>
<feature type="region of interest" description="Disordered" evidence="1">
    <location>
        <begin position="22"/>
        <end position="74"/>
    </location>
</feature>
<proteinExistence type="predicted"/>
<reference evidence="3 4" key="1">
    <citation type="submission" date="2018-11" db="EMBL/GenBank/DDBJ databases">
        <authorList>
            <consortium name="Pathogen Informatics"/>
        </authorList>
    </citation>
    <scope>NUCLEOTIDE SEQUENCE [LARGE SCALE GENOMIC DNA]</scope>
</reference>
<accession>A0A3P7K026</accession>
<gene>
    <name evidence="3" type="ORF">SVUK_LOCUS20567</name>
</gene>
<evidence type="ECO:0000256" key="1">
    <source>
        <dbReference type="SAM" id="MobiDB-lite"/>
    </source>
</evidence>
<dbReference type="AlphaFoldDB" id="A0A3P7K026"/>
<feature type="signal peptide" evidence="2">
    <location>
        <begin position="1"/>
        <end position="22"/>
    </location>
</feature>
<feature type="compositionally biased region" description="Pro residues" evidence="1">
    <location>
        <begin position="53"/>
        <end position="62"/>
    </location>
</feature>
<feature type="chain" id="PRO_5017922007" evidence="2">
    <location>
        <begin position="23"/>
        <end position="74"/>
    </location>
</feature>
<keyword evidence="2" id="KW-0732">Signal</keyword>
<name>A0A3P7K026_STRVU</name>
<dbReference type="Proteomes" id="UP000270094">
    <property type="component" value="Unassembled WGS sequence"/>
</dbReference>
<protein>
    <submittedName>
        <fullName evidence="3">Uncharacterized protein</fullName>
    </submittedName>
</protein>
<dbReference type="EMBL" id="UYYB01142109">
    <property type="protein sequence ID" value="VDM85569.1"/>
    <property type="molecule type" value="Genomic_DNA"/>
</dbReference>